<evidence type="ECO:0000256" key="7">
    <source>
        <dbReference type="SAM" id="MobiDB-lite"/>
    </source>
</evidence>
<evidence type="ECO:0000313" key="9">
    <source>
        <dbReference type="EMBL" id="KAK9862123.1"/>
    </source>
</evidence>
<dbReference type="InterPro" id="IPR023561">
    <property type="entry name" value="Carbonic_anhydrase_a-class"/>
</dbReference>
<dbReference type="GO" id="GO:0008270">
    <property type="term" value="F:zinc ion binding"/>
    <property type="evidence" value="ECO:0007669"/>
    <property type="project" value="InterPro"/>
</dbReference>
<dbReference type="SMART" id="SM01057">
    <property type="entry name" value="Carb_anhydrase"/>
    <property type="match status" value="1"/>
</dbReference>
<dbReference type="AlphaFoldDB" id="A0AAW1T0G7"/>
<evidence type="ECO:0000256" key="4">
    <source>
        <dbReference type="ARBA" id="ARBA00022833"/>
    </source>
</evidence>
<keyword evidence="5" id="KW-0456">Lyase</keyword>
<comment type="caution">
    <text evidence="9">The sequence shown here is derived from an EMBL/GenBank/DDBJ whole genome shotgun (WGS) entry which is preliminary data.</text>
</comment>
<proteinExistence type="inferred from homology"/>
<name>A0AAW1T0G7_9CHLO</name>
<dbReference type="CDD" id="cd03124">
    <property type="entry name" value="alpha_CA_prokaryotic_like"/>
    <property type="match status" value="1"/>
</dbReference>
<dbReference type="InterPro" id="IPR036398">
    <property type="entry name" value="CA_dom_sf"/>
</dbReference>
<evidence type="ECO:0000256" key="2">
    <source>
        <dbReference type="ARBA" id="ARBA00012925"/>
    </source>
</evidence>
<keyword evidence="10" id="KW-1185">Reference proteome</keyword>
<dbReference type="InterPro" id="IPR001148">
    <property type="entry name" value="CA_dom"/>
</dbReference>
<comment type="catalytic activity">
    <reaction evidence="6">
        <text>hydrogencarbonate + H(+) = CO2 + H2O</text>
        <dbReference type="Rhea" id="RHEA:10748"/>
        <dbReference type="ChEBI" id="CHEBI:15377"/>
        <dbReference type="ChEBI" id="CHEBI:15378"/>
        <dbReference type="ChEBI" id="CHEBI:16526"/>
        <dbReference type="ChEBI" id="CHEBI:17544"/>
        <dbReference type="EC" id="4.2.1.1"/>
    </reaction>
</comment>
<evidence type="ECO:0000256" key="3">
    <source>
        <dbReference type="ARBA" id="ARBA00022723"/>
    </source>
</evidence>
<dbReference type="PANTHER" id="PTHR18952:SF265">
    <property type="entry name" value="CARBONIC ANHYDRASE"/>
    <property type="match status" value="1"/>
</dbReference>
<evidence type="ECO:0000256" key="5">
    <source>
        <dbReference type="ARBA" id="ARBA00023239"/>
    </source>
</evidence>
<dbReference type="SUPFAM" id="SSF51069">
    <property type="entry name" value="Carbonic anhydrase"/>
    <property type="match status" value="1"/>
</dbReference>
<protein>
    <recommendedName>
        <fullName evidence="2">carbonic anhydrase</fullName>
        <ecNumber evidence="2">4.2.1.1</ecNumber>
    </recommendedName>
</protein>
<dbReference type="EMBL" id="JALJOV010000652">
    <property type="protein sequence ID" value="KAK9862123.1"/>
    <property type="molecule type" value="Genomic_DNA"/>
</dbReference>
<dbReference type="Proteomes" id="UP001485043">
    <property type="component" value="Unassembled WGS sequence"/>
</dbReference>
<feature type="compositionally biased region" description="Polar residues" evidence="7">
    <location>
        <begin position="34"/>
        <end position="50"/>
    </location>
</feature>
<feature type="domain" description="Alpha-carbonic anhydrase" evidence="8">
    <location>
        <begin position="89"/>
        <end position="338"/>
    </location>
</feature>
<dbReference type="PANTHER" id="PTHR18952">
    <property type="entry name" value="CARBONIC ANHYDRASE"/>
    <property type="match status" value="1"/>
</dbReference>
<dbReference type="GO" id="GO:0004089">
    <property type="term" value="F:carbonate dehydratase activity"/>
    <property type="evidence" value="ECO:0007669"/>
    <property type="project" value="UniProtKB-EC"/>
</dbReference>
<evidence type="ECO:0000256" key="1">
    <source>
        <dbReference type="ARBA" id="ARBA00010718"/>
    </source>
</evidence>
<feature type="region of interest" description="Disordered" evidence="7">
    <location>
        <begin position="1"/>
        <end position="52"/>
    </location>
</feature>
<dbReference type="InterPro" id="IPR041891">
    <property type="entry name" value="Alpha_CA_prokaryot-like"/>
</dbReference>
<evidence type="ECO:0000259" key="8">
    <source>
        <dbReference type="PROSITE" id="PS51144"/>
    </source>
</evidence>
<evidence type="ECO:0000313" key="10">
    <source>
        <dbReference type="Proteomes" id="UP001485043"/>
    </source>
</evidence>
<reference evidence="9 10" key="1">
    <citation type="journal article" date="2024" name="Nat. Commun.">
        <title>Phylogenomics reveals the evolutionary origins of lichenization in chlorophyte algae.</title>
        <authorList>
            <person name="Puginier C."/>
            <person name="Libourel C."/>
            <person name="Otte J."/>
            <person name="Skaloud P."/>
            <person name="Haon M."/>
            <person name="Grisel S."/>
            <person name="Petersen M."/>
            <person name="Berrin J.G."/>
            <person name="Delaux P.M."/>
            <person name="Dal Grande F."/>
            <person name="Keller J."/>
        </authorList>
    </citation>
    <scope>NUCLEOTIDE SEQUENCE [LARGE SCALE GENOMIC DNA]</scope>
    <source>
        <strain evidence="9 10">SAG 2523</strain>
    </source>
</reference>
<sequence>MRPTAATRLSHLDGAQRLPSSLLPHRTQRRPAVRQSSQIGEQGEPSSSTARLIDASRRRLLVAGAAMGPCWCCQQVLAGSEEEEGPGSPAWGYQRLSDWPRTCRMSSLQSPIDIPARSHSRPADASSITNVSFDYRDDAGPVTVVNPGHGTMQVKVAAGSRCQVGDQELELLQYHFHAPSEHALDGQRVAMEAHLVHRDTRTGEFAVLAVLLQPDPSSQQNPALQFALETAHLREFKGPAVIEEPQNLSLISLIPASPLEDSAPQITPDKTLVLMHYTGSLTTPPCSQQVCWYVFLPMVTVAESQVQNFQNFITQTTGMTSNARPLQPLDGRPLEWLQFRVKMPPKSAS</sequence>
<dbReference type="PROSITE" id="PS51144">
    <property type="entry name" value="ALPHA_CA_2"/>
    <property type="match status" value="1"/>
</dbReference>
<organism evidence="9 10">
    <name type="scientific">Apatococcus fuscideae</name>
    <dbReference type="NCBI Taxonomy" id="2026836"/>
    <lineage>
        <taxon>Eukaryota</taxon>
        <taxon>Viridiplantae</taxon>
        <taxon>Chlorophyta</taxon>
        <taxon>core chlorophytes</taxon>
        <taxon>Trebouxiophyceae</taxon>
        <taxon>Chlorellales</taxon>
        <taxon>Chlorellaceae</taxon>
        <taxon>Apatococcus</taxon>
    </lineage>
</organism>
<dbReference type="Pfam" id="PF00194">
    <property type="entry name" value="Carb_anhydrase"/>
    <property type="match status" value="1"/>
</dbReference>
<gene>
    <name evidence="9" type="ORF">WJX84_008955</name>
</gene>
<dbReference type="EC" id="4.2.1.1" evidence="2"/>
<keyword evidence="3" id="KW-0479">Metal-binding</keyword>
<dbReference type="Gene3D" id="3.10.200.10">
    <property type="entry name" value="Alpha carbonic anhydrase"/>
    <property type="match status" value="1"/>
</dbReference>
<accession>A0AAW1T0G7</accession>
<comment type="similarity">
    <text evidence="1">Belongs to the alpha-carbonic anhydrase family.</text>
</comment>
<keyword evidence="4" id="KW-0862">Zinc</keyword>
<evidence type="ECO:0000256" key="6">
    <source>
        <dbReference type="ARBA" id="ARBA00048348"/>
    </source>
</evidence>